<feature type="compositionally biased region" description="Low complexity" evidence="1">
    <location>
        <begin position="127"/>
        <end position="141"/>
    </location>
</feature>
<dbReference type="Proteomes" id="UP001302745">
    <property type="component" value="Unassembled WGS sequence"/>
</dbReference>
<name>A0AAN6ZUX3_9PEZI</name>
<reference evidence="2" key="2">
    <citation type="submission" date="2023-05" db="EMBL/GenBank/DDBJ databases">
        <authorList>
            <consortium name="Lawrence Berkeley National Laboratory"/>
            <person name="Steindorff A."/>
            <person name="Hensen N."/>
            <person name="Bonometti L."/>
            <person name="Westerberg I."/>
            <person name="Brannstrom I.O."/>
            <person name="Guillou S."/>
            <person name="Cros-Aarteil S."/>
            <person name="Calhoun S."/>
            <person name="Haridas S."/>
            <person name="Kuo A."/>
            <person name="Mondo S."/>
            <person name="Pangilinan J."/>
            <person name="Riley R."/>
            <person name="Labutti K."/>
            <person name="Andreopoulos B."/>
            <person name="Lipzen A."/>
            <person name="Chen C."/>
            <person name="Yanf M."/>
            <person name="Daum C."/>
            <person name="Ng V."/>
            <person name="Clum A."/>
            <person name="Ohm R."/>
            <person name="Martin F."/>
            <person name="Silar P."/>
            <person name="Natvig D."/>
            <person name="Lalanne C."/>
            <person name="Gautier V."/>
            <person name="Ament-Velasquez S.L."/>
            <person name="Kruys A."/>
            <person name="Hutchinson M.I."/>
            <person name="Powell A.J."/>
            <person name="Barry K."/>
            <person name="Miller A.N."/>
            <person name="Grigoriev I.V."/>
            <person name="Debuchy R."/>
            <person name="Gladieux P."/>
            <person name="Thoren M.H."/>
            <person name="Johannesson H."/>
        </authorList>
    </citation>
    <scope>NUCLEOTIDE SEQUENCE</scope>
    <source>
        <strain evidence="2">CBS 538.74</strain>
    </source>
</reference>
<feature type="compositionally biased region" description="Low complexity" evidence="1">
    <location>
        <begin position="149"/>
        <end position="173"/>
    </location>
</feature>
<evidence type="ECO:0000256" key="1">
    <source>
        <dbReference type="SAM" id="MobiDB-lite"/>
    </source>
</evidence>
<dbReference type="AlphaFoldDB" id="A0AAN6ZUX3"/>
<gene>
    <name evidence="2" type="ORF">C8A00DRAFT_44108</name>
</gene>
<feature type="compositionally biased region" description="Gly residues" evidence="1">
    <location>
        <begin position="250"/>
        <end position="265"/>
    </location>
</feature>
<accession>A0AAN6ZUX3</accession>
<feature type="compositionally biased region" description="Basic and acidic residues" evidence="1">
    <location>
        <begin position="98"/>
        <end position="110"/>
    </location>
</feature>
<reference evidence="2" key="1">
    <citation type="journal article" date="2023" name="Mol. Phylogenet. Evol.">
        <title>Genome-scale phylogeny and comparative genomics of the fungal order Sordariales.</title>
        <authorList>
            <person name="Hensen N."/>
            <person name="Bonometti L."/>
            <person name="Westerberg I."/>
            <person name="Brannstrom I.O."/>
            <person name="Guillou S."/>
            <person name="Cros-Aarteil S."/>
            <person name="Calhoun S."/>
            <person name="Haridas S."/>
            <person name="Kuo A."/>
            <person name="Mondo S."/>
            <person name="Pangilinan J."/>
            <person name="Riley R."/>
            <person name="LaButti K."/>
            <person name="Andreopoulos B."/>
            <person name="Lipzen A."/>
            <person name="Chen C."/>
            <person name="Yan M."/>
            <person name="Daum C."/>
            <person name="Ng V."/>
            <person name="Clum A."/>
            <person name="Steindorff A."/>
            <person name="Ohm R.A."/>
            <person name="Martin F."/>
            <person name="Silar P."/>
            <person name="Natvig D.O."/>
            <person name="Lalanne C."/>
            <person name="Gautier V."/>
            <person name="Ament-Velasquez S.L."/>
            <person name="Kruys A."/>
            <person name="Hutchinson M.I."/>
            <person name="Powell A.J."/>
            <person name="Barry K."/>
            <person name="Miller A.N."/>
            <person name="Grigoriev I.V."/>
            <person name="Debuchy R."/>
            <person name="Gladieux P."/>
            <person name="Hiltunen Thoren M."/>
            <person name="Johannesson H."/>
        </authorList>
    </citation>
    <scope>NUCLEOTIDE SEQUENCE</scope>
    <source>
        <strain evidence="2">CBS 538.74</strain>
    </source>
</reference>
<proteinExistence type="predicted"/>
<protein>
    <submittedName>
        <fullName evidence="2">Uncharacterized protein</fullName>
    </submittedName>
</protein>
<feature type="compositionally biased region" description="Acidic residues" evidence="1">
    <location>
        <begin position="52"/>
        <end position="61"/>
    </location>
</feature>
<evidence type="ECO:0000313" key="3">
    <source>
        <dbReference type="Proteomes" id="UP001302745"/>
    </source>
</evidence>
<feature type="region of interest" description="Disordered" evidence="1">
    <location>
        <begin position="244"/>
        <end position="265"/>
    </location>
</feature>
<feature type="compositionally biased region" description="Gly residues" evidence="1">
    <location>
        <begin position="181"/>
        <end position="201"/>
    </location>
</feature>
<evidence type="ECO:0000313" key="2">
    <source>
        <dbReference type="EMBL" id="KAK4152870.1"/>
    </source>
</evidence>
<comment type="caution">
    <text evidence="2">The sequence shown here is derived from an EMBL/GenBank/DDBJ whole genome shotgun (WGS) entry which is preliminary data.</text>
</comment>
<feature type="region of interest" description="Disordered" evidence="1">
    <location>
        <begin position="43"/>
        <end position="201"/>
    </location>
</feature>
<organism evidence="2 3">
    <name type="scientific">Chaetomidium leptoderma</name>
    <dbReference type="NCBI Taxonomy" id="669021"/>
    <lineage>
        <taxon>Eukaryota</taxon>
        <taxon>Fungi</taxon>
        <taxon>Dikarya</taxon>
        <taxon>Ascomycota</taxon>
        <taxon>Pezizomycotina</taxon>
        <taxon>Sordariomycetes</taxon>
        <taxon>Sordariomycetidae</taxon>
        <taxon>Sordariales</taxon>
        <taxon>Chaetomiaceae</taxon>
        <taxon>Chaetomidium</taxon>
    </lineage>
</organism>
<feature type="compositionally biased region" description="Acidic residues" evidence="1">
    <location>
        <begin position="115"/>
        <end position="126"/>
    </location>
</feature>
<sequence>MDRPDPDEIALSDEDFYAESHNDDEAAQAAQEAATMAATLGFTSFGGTKATDDDDDDNDDDSSSRPTKKRRYNSHLLDHAVIAPPEPTPAIVTAHRAQLKDKDKPKKQPNLDEITYSDDDNDDFDLDTTAGAAAAPGAEADSTQSQLPSAGGSRNGRGSSLPNRPSNNPASSSFPTDRGGRGGTSRGGGGGARGGGRGGGGAMNPLWYVDYYDASSNENPWEGMEKFKGLESVGVWLSRFWDREKDGEGGESGGAAQGGEGVVVG</sequence>
<dbReference type="EMBL" id="MU856958">
    <property type="protein sequence ID" value="KAK4152870.1"/>
    <property type="molecule type" value="Genomic_DNA"/>
</dbReference>
<keyword evidence="3" id="KW-1185">Reference proteome</keyword>